<dbReference type="EMBL" id="JACHIN010000004">
    <property type="protein sequence ID" value="MBB5078171.1"/>
    <property type="molecule type" value="Genomic_DNA"/>
</dbReference>
<keyword evidence="2 4" id="KW-0472">Membrane</keyword>
<gene>
    <name evidence="5" type="ORF">HNR40_003646</name>
</gene>
<feature type="compositionally biased region" description="Basic and acidic residues" evidence="3">
    <location>
        <begin position="15"/>
        <end position="27"/>
    </location>
</feature>
<feature type="region of interest" description="Disordered" evidence="3">
    <location>
        <begin position="1"/>
        <end position="27"/>
    </location>
</feature>
<sequence length="195" mass="20570">MTSIQEVTEDTTDLESGHPEQTATRERAAGVPRVAVALCALAAVGAAWFGWAWIGAVGDDGLRYSRLRDEVVRSGSQAVQNLNTLSHRTVERDLALWEDSTAAQLHQQIVQGRAAFTAEITKAGTATSAKVLEAALTELDEAAGTARIIAAVQITVVPPQGEPVVKKTRLVGELTRTSGGWKLAALTQAPDGTTS</sequence>
<keyword evidence="6" id="KW-1185">Reference proteome</keyword>
<evidence type="ECO:0000256" key="3">
    <source>
        <dbReference type="SAM" id="MobiDB-lite"/>
    </source>
</evidence>
<evidence type="ECO:0000313" key="5">
    <source>
        <dbReference type="EMBL" id="MBB5078171.1"/>
    </source>
</evidence>
<evidence type="ECO:0000256" key="4">
    <source>
        <dbReference type="SAM" id="Phobius"/>
    </source>
</evidence>
<proteinExistence type="predicted"/>
<feature type="transmembrane region" description="Helical" evidence="4">
    <location>
        <begin position="34"/>
        <end position="58"/>
    </location>
</feature>
<comment type="subcellular location">
    <subcellularLocation>
        <location evidence="1">Membrane</location>
    </subcellularLocation>
</comment>
<protein>
    <submittedName>
        <fullName evidence="5">Mce-associated membrane protein</fullName>
    </submittedName>
</protein>
<evidence type="ECO:0000313" key="6">
    <source>
        <dbReference type="Proteomes" id="UP000568380"/>
    </source>
</evidence>
<evidence type="ECO:0000256" key="2">
    <source>
        <dbReference type="ARBA" id="ARBA00023136"/>
    </source>
</evidence>
<evidence type="ECO:0000256" key="1">
    <source>
        <dbReference type="ARBA" id="ARBA00004370"/>
    </source>
</evidence>
<comment type="caution">
    <text evidence="5">The sequence shown here is derived from an EMBL/GenBank/DDBJ whole genome shotgun (WGS) entry which is preliminary data.</text>
</comment>
<dbReference type="GO" id="GO:0016020">
    <property type="term" value="C:membrane"/>
    <property type="evidence" value="ECO:0007669"/>
    <property type="project" value="UniProtKB-SubCell"/>
</dbReference>
<reference evidence="5 6" key="1">
    <citation type="submission" date="2020-08" db="EMBL/GenBank/DDBJ databases">
        <title>Genomic Encyclopedia of Type Strains, Phase IV (KMG-IV): sequencing the most valuable type-strain genomes for metagenomic binning, comparative biology and taxonomic classification.</title>
        <authorList>
            <person name="Goeker M."/>
        </authorList>
    </citation>
    <scope>NUCLEOTIDE SEQUENCE [LARGE SCALE GENOMIC DNA]</scope>
    <source>
        <strain evidence="5 6">DSM 45385</strain>
    </source>
</reference>
<keyword evidence="4" id="KW-1133">Transmembrane helix</keyword>
<keyword evidence="4" id="KW-0812">Transmembrane</keyword>
<name>A0A7W8A3R3_9ACTN</name>
<dbReference type="RefSeq" id="WP_221340498.1">
    <property type="nucleotide sequence ID" value="NZ_JACHIN010000004.1"/>
</dbReference>
<dbReference type="AlphaFoldDB" id="A0A7W8A3R3"/>
<accession>A0A7W8A3R3</accession>
<dbReference type="Proteomes" id="UP000568380">
    <property type="component" value="Unassembled WGS sequence"/>
</dbReference>
<organism evidence="5 6">
    <name type="scientific">Nonomuraea endophytica</name>
    <dbReference type="NCBI Taxonomy" id="714136"/>
    <lineage>
        <taxon>Bacteria</taxon>
        <taxon>Bacillati</taxon>
        <taxon>Actinomycetota</taxon>
        <taxon>Actinomycetes</taxon>
        <taxon>Streptosporangiales</taxon>
        <taxon>Streptosporangiaceae</taxon>
        <taxon>Nonomuraea</taxon>
    </lineage>
</organism>
<dbReference type="SUPFAM" id="SSF54427">
    <property type="entry name" value="NTF2-like"/>
    <property type="match status" value="1"/>
</dbReference>
<dbReference type="PANTHER" id="PTHR37042:SF4">
    <property type="entry name" value="OUTER MEMBRANE PROTEIN RV1973"/>
    <property type="match status" value="1"/>
</dbReference>
<dbReference type="PANTHER" id="PTHR37042">
    <property type="entry name" value="OUTER MEMBRANE PROTEIN RV1973"/>
    <property type="match status" value="1"/>
</dbReference>
<dbReference type="InterPro" id="IPR032710">
    <property type="entry name" value="NTF2-like_dom_sf"/>
</dbReference>